<evidence type="ECO:0000313" key="7">
    <source>
        <dbReference type="Proteomes" id="UP000319769"/>
    </source>
</evidence>
<feature type="domain" description="HTH tetR-type" evidence="5">
    <location>
        <begin position="25"/>
        <end position="85"/>
    </location>
</feature>
<accession>A0A5N0URJ0</accession>
<dbReference type="PRINTS" id="PR00455">
    <property type="entry name" value="HTHTETR"/>
</dbReference>
<keyword evidence="7" id="KW-1185">Reference proteome</keyword>
<dbReference type="InterPro" id="IPR009057">
    <property type="entry name" value="Homeodomain-like_sf"/>
</dbReference>
<evidence type="ECO:0000313" key="6">
    <source>
        <dbReference type="EMBL" id="KAA9154203.1"/>
    </source>
</evidence>
<dbReference type="Gene3D" id="1.10.357.10">
    <property type="entry name" value="Tetracycline Repressor, domain 2"/>
    <property type="match status" value="1"/>
</dbReference>
<dbReference type="PANTHER" id="PTHR30055">
    <property type="entry name" value="HTH-TYPE TRANSCRIPTIONAL REGULATOR RUTR"/>
    <property type="match status" value="1"/>
</dbReference>
<evidence type="ECO:0000259" key="5">
    <source>
        <dbReference type="PROSITE" id="PS50977"/>
    </source>
</evidence>
<evidence type="ECO:0000256" key="4">
    <source>
        <dbReference type="PROSITE-ProRule" id="PRU00335"/>
    </source>
</evidence>
<dbReference type="InterPro" id="IPR001647">
    <property type="entry name" value="HTH_TetR"/>
</dbReference>
<dbReference type="SUPFAM" id="SSF46689">
    <property type="entry name" value="Homeodomain-like"/>
    <property type="match status" value="1"/>
</dbReference>
<sequence length="211" mass="22973">MSHLKLGQAYLVGRLAGMLRELKKQQTRQAISDVATRLFIEHGFDEVTIAQVAAAAEVAKMTVTNHFPRKEDLVFDVHEEFAARLAARVSPPVVETAREAYFEALARHDALLGFSGRDFAHMIVSSPVLLARLREMHDEQEATLAASLASDLDGVTAKAAAAQIAGAHRLLFHEVLRRTAGGQRTATIVKALEPEARRVFELLESGLGAVA</sequence>
<dbReference type="GO" id="GO:0000976">
    <property type="term" value="F:transcription cis-regulatory region binding"/>
    <property type="evidence" value="ECO:0007669"/>
    <property type="project" value="TreeGrafter"/>
</dbReference>
<feature type="DNA-binding region" description="H-T-H motif" evidence="4">
    <location>
        <begin position="48"/>
        <end position="67"/>
    </location>
</feature>
<evidence type="ECO:0000256" key="2">
    <source>
        <dbReference type="ARBA" id="ARBA00023125"/>
    </source>
</evidence>
<keyword evidence="2 4" id="KW-0238">DNA-binding</keyword>
<dbReference type="GO" id="GO:0003700">
    <property type="term" value="F:DNA-binding transcription factor activity"/>
    <property type="evidence" value="ECO:0007669"/>
    <property type="project" value="TreeGrafter"/>
</dbReference>
<organism evidence="6 7">
    <name type="scientific">Amycolatopsis acidicola</name>
    <dbReference type="NCBI Taxonomy" id="2596893"/>
    <lineage>
        <taxon>Bacteria</taxon>
        <taxon>Bacillati</taxon>
        <taxon>Actinomycetota</taxon>
        <taxon>Actinomycetes</taxon>
        <taxon>Pseudonocardiales</taxon>
        <taxon>Pseudonocardiaceae</taxon>
        <taxon>Amycolatopsis</taxon>
    </lineage>
</organism>
<dbReference type="PANTHER" id="PTHR30055:SF234">
    <property type="entry name" value="HTH-TYPE TRANSCRIPTIONAL REGULATOR BETI"/>
    <property type="match status" value="1"/>
</dbReference>
<evidence type="ECO:0000256" key="3">
    <source>
        <dbReference type="ARBA" id="ARBA00023163"/>
    </source>
</evidence>
<dbReference type="OrthoDB" id="155497at2"/>
<name>A0A5N0URJ0_9PSEU</name>
<comment type="caution">
    <text evidence="6">The sequence shown here is derived from an EMBL/GenBank/DDBJ whole genome shotgun (WGS) entry which is preliminary data.</text>
</comment>
<dbReference type="PROSITE" id="PS50977">
    <property type="entry name" value="HTH_TETR_2"/>
    <property type="match status" value="1"/>
</dbReference>
<protein>
    <submittedName>
        <fullName evidence="6">TetR family transcriptional regulator</fullName>
    </submittedName>
</protein>
<dbReference type="EMBL" id="VMNW02000068">
    <property type="protein sequence ID" value="KAA9154203.1"/>
    <property type="molecule type" value="Genomic_DNA"/>
</dbReference>
<keyword evidence="1" id="KW-0805">Transcription regulation</keyword>
<gene>
    <name evidence="6" type="ORF">FPZ12_032740</name>
</gene>
<dbReference type="Gene3D" id="1.10.10.60">
    <property type="entry name" value="Homeodomain-like"/>
    <property type="match status" value="1"/>
</dbReference>
<dbReference type="AlphaFoldDB" id="A0A5N0URJ0"/>
<reference evidence="6" key="1">
    <citation type="submission" date="2019-09" db="EMBL/GenBank/DDBJ databases">
        <authorList>
            <person name="Teo W.F.A."/>
            <person name="Duangmal K."/>
        </authorList>
    </citation>
    <scope>NUCLEOTIDE SEQUENCE [LARGE SCALE GENOMIC DNA]</scope>
    <source>
        <strain evidence="6">K81G1</strain>
    </source>
</reference>
<dbReference type="InterPro" id="IPR050109">
    <property type="entry name" value="HTH-type_TetR-like_transc_reg"/>
</dbReference>
<keyword evidence="3" id="KW-0804">Transcription</keyword>
<dbReference type="Proteomes" id="UP000319769">
    <property type="component" value="Unassembled WGS sequence"/>
</dbReference>
<dbReference type="Pfam" id="PF00440">
    <property type="entry name" value="TetR_N"/>
    <property type="match status" value="1"/>
</dbReference>
<proteinExistence type="predicted"/>
<evidence type="ECO:0000256" key="1">
    <source>
        <dbReference type="ARBA" id="ARBA00023015"/>
    </source>
</evidence>